<accession>A0A2V3PUD1</accession>
<dbReference type="SUPFAM" id="SSF52058">
    <property type="entry name" value="L domain-like"/>
    <property type="match status" value="1"/>
</dbReference>
<organism evidence="1 2">
    <name type="scientific">Dysgonomonas alginatilytica</name>
    <dbReference type="NCBI Taxonomy" id="1605892"/>
    <lineage>
        <taxon>Bacteria</taxon>
        <taxon>Pseudomonadati</taxon>
        <taxon>Bacteroidota</taxon>
        <taxon>Bacteroidia</taxon>
        <taxon>Bacteroidales</taxon>
        <taxon>Dysgonomonadaceae</taxon>
        <taxon>Dysgonomonas</taxon>
    </lineage>
</organism>
<dbReference type="RefSeq" id="WP_110309179.1">
    <property type="nucleotide sequence ID" value="NZ_QICL01000001.1"/>
</dbReference>
<evidence type="ECO:0008006" key="3">
    <source>
        <dbReference type="Google" id="ProtNLM"/>
    </source>
</evidence>
<dbReference type="Gene3D" id="3.80.10.10">
    <property type="entry name" value="Ribonuclease Inhibitor"/>
    <property type="match status" value="1"/>
</dbReference>
<dbReference type="PROSITE" id="PS51257">
    <property type="entry name" value="PROKAR_LIPOPROTEIN"/>
    <property type="match status" value="1"/>
</dbReference>
<dbReference type="EMBL" id="QICL01000001">
    <property type="protein sequence ID" value="PXV69229.1"/>
    <property type="molecule type" value="Genomic_DNA"/>
</dbReference>
<reference evidence="1 2" key="1">
    <citation type="submission" date="2018-03" db="EMBL/GenBank/DDBJ databases">
        <title>Genomic Encyclopedia of Archaeal and Bacterial Type Strains, Phase II (KMG-II): from individual species to whole genera.</title>
        <authorList>
            <person name="Goeker M."/>
        </authorList>
    </citation>
    <scope>NUCLEOTIDE SEQUENCE [LARGE SCALE GENOMIC DNA]</scope>
    <source>
        <strain evidence="1 2">DSM 100214</strain>
    </source>
</reference>
<comment type="caution">
    <text evidence="1">The sequence shown here is derived from an EMBL/GenBank/DDBJ whole genome shotgun (WGS) entry which is preliminary data.</text>
</comment>
<name>A0A2V3PUD1_9BACT</name>
<proteinExistence type="predicted"/>
<dbReference type="InterPro" id="IPR032675">
    <property type="entry name" value="LRR_dom_sf"/>
</dbReference>
<dbReference type="OrthoDB" id="996249at2"/>
<evidence type="ECO:0000313" key="1">
    <source>
        <dbReference type="EMBL" id="PXV69229.1"/>
    </source>
</evidence>
<keyword evidence="2" id="KW-1185">Reference proteome</keyword>
<sequence>MYKIIYLFLIVFVATSCEQNNDSPFLYITDRDAQIVEMNVEIALSENLVFTPIIHVSQMIVNWGDGSRLVEYVNPDSTAVGSPHLRPLRYAFPSTGSYTVNFRAIRVTRLDISIDSVGQAITGLNLTNCRHLKAFVLKNQSLKSVGITTSGLKAVDFGSLSLMENFTISKCDSLSGIVLKNNPALNTISLSDNRLLSATALNALFQQLPQTASDTRTITLSNNAGDATCDKTIATRKGWTVKIE</sequence>
<protein>
    <recommendedName>
        <fullName evidence="3">Leucine rich repeat (LRR) protein</fullName>
    </recommendedName>
</protein>
<gene>
    <name evidence="1" type="ORF">CLV62_101498</name>
</gene>
<dbReference type="AlphaFoldDB" id="A0A2V3PUD1"/>
<dbReference type="Proteomes" id="UP000247973">
    <property type="component" value="Unassembled WGS sequence"/>
</dbReference>
<evidence type="ECO:0000313" key="2">
    <source>
        <dbReference type="Proteomes" id="UP000247973"/>
    </source>
</evidence>